<feature type="transmembrane region" description="Helical" evidence="13">
    <location>
        <begin position="547"/>
        <end position="574"/>
    </location>
</feature>
<comment type="function">
    <text evidence="13">Required for the insertion and/or proper folding and/or complex formation of integral membrane proteins into the membrane. Involved in integration of membrane proteins that insert both dependently and independently of the Sec translocase complex, as well as at least some lipoproteins. Aids folding of multispanning membrane proteins.</text>
</comment>
<dbReference type="HAMAP" id="MF_01810">
    <property type="entry name" value="YidC_type1"/>
    <property type="match status" value="1"/>
</dbReference>
<protein>
    <recommendedName>
        <fullName evidence="3 13">Membrane protein insertase YidC</fullName>
    </recommendedName>
    <alternativeName>
        <fullName evidence="12 13">Foldase YidC</fullName>
    </alternativeName>
    <alternativeName>
        <fullName evidence="11 13">Membrane integrase YidC</fullName>
    </alternativeName>
    <alternativeName>
        <fullName evidence="13">Membrane protein YidC</fullName>
    </alternativeName>
</protein>
<evidence type="ECO:0000256" key="12">
    <source>
        <dbReference type="ARBA" id="ARBA00033342"/>
    </source>
</evidence>
<evidence type="ECO:0000256" key="14">
    <source>
        <dbReference type="SAM" id="MobiDB-lite"/>
    </source>
</evidence>
<dbReference type="InterPro" id="IPR047196">
    <property type="entry name" value="YidC_ALB_C"/>
</dbReference>
<gene>
    <name evidence="13 17" type="primary">yidC</name>
    <name evidence="17" type="ORF">J8C06_06140</name>
</gene>
<feature type="region of interest" description="Disordered" evidence="14">
    <location>
        <begin position="34"/>
        <end position="67"/>
    </location>
</feature>
<dbReference type="RefSeq" id="WP_211427850.1">
    <property type="nucleotide sequence ID" value="NZ_CP072648.1"/>
</dbReference>
<dbReference type="Pfam" id="PF14849">
    <property type="entry name" value="YidC_periplas"/>
    <property type="match status" value="1"/>
</dbReference>
<dbReference type="NCBIfam" id="TIGR03593">
    <property type="entry name" value="yidC_nterm"/>
    <property type="match status" value="1"/>
</dbReference>
<dbReference type="PANTHER" id="PTHR12428">
    <property type="entry name" value="OXA1"/>
    <property type="match status" value="1"/>
</dbReference>
<dbReference type="InterPro" id="IPR028053">
    <property type="entry name" value="Membr_insert_YidC_N"/>
</dbReference>
<dbReference type="Pfam" id="PF02096">
    <property type="entry name" value="60KD_IMP"/>
    <property type="match status" value="1"/>
</dbReference>
<dbReference type="CDD" id="cd20070">
    <property type="entry name" value="5TM_YidC_Alb3"/>
    <property type="match status" value="1"/>
</dbReference>
<comment type="subcellular location">
    <subcellularLocation>
        <location evidence="1">Cell inner membrane</location>
        <topology evidence="1">Multi-pass membrane protein</topology>
    </subcellularLocation>
    <subcellularLocation>
        <location evidence="13">Cell membrane</location>
        <topology evidence="13">Multi-pass membrane protein</topology>
    </subcellularLocation>
</comment>
<feature type="compositionally biased region" description="Low complexity" evidence="14">
    <location>
        <begin position="597"/>
        <end position="607"/>
    </location>
</feature>
<evidence type="ECO:0000313" key="18">
    <source>
        <dbReference type="Proteomes" id="UP000676506"/>
    </source>
</evidence>
<evidence type="ECO:0000313" key="17">
    <source>
        <dbReference type="EMBL" id="QUW01958.1"/>
    </source>
</evidence>
<evidence type="ECO:0000256" key="10">
    <source>
        <dbReference type="ARBA" id="ARBA00023186"/>
    </source>
</evidence>
<evidence type="ECO:0000256" key="2">
    <source>
        <dbReference type="ARBA" id="ARBA00010527"/>
    </source>
</evidence>
<keyword evidence="9 13" id="KW-0472">Membrane</keyword>
<dbReference type="InterPro" id="IPR019998">
    <property type="entry name" value="Membr_insert_YidC"/>
</dbReference>
<keyword evidence="7 13" id="KW-0653">Protein transport</keyword>
<dbReference type="Gene3D" id="2.70.98.90">
    <property type="match status" value="1"/>
</dbReference>
<dbReference type="PRINTS" id="PR00701">
    <property type="entry name" value="60KDINNERMP"/>
</dbReference>
<evidence type="ECO:0000259" key="16">
    <source>
        <dbReference type="Pfam" id="PF14849"/>
    </source>
</evidence>
<dbReference type="CDD" id="cd19961">
    <property type="entry name" value="EcYidC-like_peri"/>
    <property type="match status" value="1"/>
</dbReference>
<reference evidence="17 18" key="1">
    <citation type="submission" date="2021-03" db="EMBL/GenBank/DDBJ databases">
        <title>Genomic and phenotypic characterization of Chloracidobacterium isolates provides evidence for multiple species.</title>
        <authorList>
            <person name="Saini M.K."/>
            <person name="Costas A.M.G."/>
            <person name="Tank M."/>
            <person name="Bryant D.A."/>
        </authorList>
    </citation>
    <scope>NUCLEOTIDE SEQUENCE [LARGE SCALE GENOMIC DNA]</scope>
    <source>
        <strain evidence="17 18">BV2-C</strain>
    </source>
</reference>
<dbReference type="PANTHER" id="PTHR12428:SF65">
    <property type="entry name" value="CYTOCHROME C OXIDASE ASSEMBLY PROTEIN COX18, MITOCHONDRIAL"/>
    <property type="match status" value="1"/>
</dbReference>
<keyword evidence="5 13" id="KW-1003">Cell membrane</keyword>
<feature type="transmembrane region" description="Helical" evidence="13">
    <location>
        <begin position="466"/>
        <end position="488"/>
    </location>
</feature>
<dbReference type="Proteomes" id="UP000676506">
    <property type="component" value="Chromosome 1"/>
</dbReference>
<feature type="transmembrane region" description="Helical" evidence="13">
    <location>
        <begin position="393"/>
        <end position="411"/>
    </location>
</feature>
<evidence type="ECO:0000256" key="4">
    <source>
        <dbReference type="ARBA" id="ARBA00022448"/>
    </source>
</evidence>
<evidence type="ECO:0000256" key="9">
    <source>
        <dbReference type="ARBA" id="ARBA00023136"/>
    </source>
</evidence>
<organism evidence="17 18">
    <name type="scientific">Chloracidobacterium validum</name>
    <dbReference type="NCBI Taxonomy" id="2821543"/>
    <lineage>
        <taxon>Bacteria</taxon>
        <taxon>Pseudomonadati</taxon>
        <taxon>Acidobacteriota</taxon>
        <taxon>Terriglobia</taxon>
        <taxon>Terriglobales</taxon>
        <taxon>Acidobacteriaceae</taxon>
        <taxon>Chloracidobacterium</taxon>
    </lineage>
</organism>
<comment type="caution">
    <text evidence="13">Lacks conserved residue(s) required for the propagation of feature annotation.</text>
</comment>
<sequence>MMEKSRIALAFALSLTVMLVWQYFFAPPLPPPGDQSVASVASPPPPAENTPPGELPSAFSAMPPSDEPARDITVETRLWRATFSSQGGVLTRFVIKSLPNGRALRASDGKSELELLTTTSRRGDAGTPTTELGAAFELILAENLALTQYLNKSRYQVAGPTDDVLTVADGETATLTFTLVGEPGYRVVKRYVIRGGRYDFDFAADVTKDEAALPVSFRVGPNFGDQMFADYDGYTHTPPQAVTVVGGNASFLSFTSIDATPPGASKPTYLAKPNTAWCALTDHYFAFTAIPPSPGVVQLSRRDAVTRFQGREVKREYAFLDVPTTNGAANVIYIGPKDRTYLASVSKLLKTERGLDVDLRELNDYGWLAFFVRPLIPGLDWLLRFFYAQTQNYGWAIVLLTFVVNMLLFPLRWKTAVSFRKAAVHAPRHKELAERLKRLQEQKVKMDDPRMLELQREQIQLMKESLPIMGCLPMLLQLPIFVAIYVYLQLSVDLRQAPFIGWLTDLSMPDPWHVLPVVLCVTQIGQSYLMPQPPGPEDPALAMQRKIIVWVMPIVFAALFFWSAPSGLVVYWMAGNMIGITQQLIINRMLPPVPTAQASDAAKSAADGPVAGEKGKNKKKFDPRPA</sequence>
<comment type="similarity">
    <text evidence="2 13">Belongs to the OXA1/ALB3/YidC family. Type 1 subfamily.</text>
</comment>
<dbReference type="InterPro" id="IPR028055">
    <property type="entry name" value="YidC/Oxa/ALB_C"/>
</dbReference>
<feature type="domain" description="Membrane insertase YidC/Oxa/ALB C-terminal" evidence="15">
    <location>
        <begin position="393"/>
        <end position="588"/>
    </location>
</feature>
<evidence type="ECO:0000256" key="11">
    <source>
        <dbReference type="ARBA" id="ARBA00033245"/>
    </source>
</evidence>
<evidence type="ECO:0000256" key="3">
    <source>
        <dbReference type="ARBA" id="ARBA00015325"/>
    </source>
</evidence>
<keyword evidence="4 13" id="KW-0813">Transport</keyword>
<evidence type="ECO:0000256" key="1">
    <source>
        <dbReference type="ARBA" id="ARBA00004429"/>
    </source>
</evidence>
<proteinExistence type="inferred from homology"/>
<keyword evidence="18" id="KW-1185">Reference proteome</keyword>
<evidence type="ECO:0000256" key="5">
    <source>
        <dbReference type="ARBA" id="ARBA00022475"/>
    </source>
</evidence>
<feature type="region of interest" description="Disordered" evidence="14">
    <location>
        <begin position="597"/>
        <end position="626"/>
    </location>
</feature>
<evidence type="ECO:0000256" key="7">
    <source>
        <dbReference type="ARBA" id="ARBA00022927"/>
    </source>
</evidence>
<name>A0ABX8B4Q9_9BACT</name>
<dbReference type="EMBL" id="CP072648">
    <property type="protein sequence ID" value="QUW01958.1"/>
    <property type="molecule type" value="Genomic_DNA"/>
</dbReference>
<dbReference type="InterPro" id="IPR001708">
    <property type="entry name" value="YidC/ALB3/OXA1/COX18"/>
</dbReference>
<keyword evidence="10 13" id="KW-0143">Chaperone</keyword>
<feature type="domain" description="Membrane insertase YidC N-terminal" evidence="16">
    <location>
        <begin position="72"/>
        <end position="376"/>
    </location>
</feature>
<keyword evidence="8 13" id="KW-1133">Transmembrane helix</keyword>
<keyword evidence="6 13" id="KW-0812">Transmembrane</keyword>
<comment type="subunit">
    <text evidence="13">Interacts with the Sec translocase complex via SecD. Specifically interacts with transmembrane segments of nascent integral membrane proteins during membrane integration.</text>
</comment>
<evidence type="ECO:0000256" key="13">
    <source>
        <dbReference type="HAMAP-Rule" id="MF_01810"/>
    </source>
</evidence>
<evidence type="ECO:0000259" key="15">
    <source>
        <dbReference type="Pfam" id="PF02096"/>
    </source>
</evidence>
<dbReference type="NCBIfam" id="TIGR03592">
    <property type="entry name" value="yidC_oxa1_cterm"/>
    <property type="match status" value="1"/>
</dbReference>
<accession>A0ABX8B4Q9</accession>
<evidence type="ECO:0000256" key="8">
    <source>
        <dbReference type="ARBA" id="ARBA00022989"/>
    </source>
</evidence>
<evidence type="ECO:0000256" key="6">
    <source>
        <dbReference type="ARBA" id="ARBA00022692"/>
    </source>
</evidence>
<dbReference type="InterPro" id="IPR038221">
    <property type="entry name" value="YidC_periplasmic_sf"/>
</dbReference>